<comment type="caution">
    <text evidence="3">The sequence shown here is derived from an EMBL/GenBank/DDBJ whole genome shotgun (WGS) entry which is preliminary data.</text>
</comment>
<proteinExistence type="predicted"/>
<evidence type="ECO:0000313" key="3">
    <source>
        <dbReference type="EMBL" id="NVP30160.1"/>
    </source>
</evidence>
<evidence type="ECO:0000313" key="5">
    <source>
        <dbReference type="Proteomes" id="UP000557656"/>
    </source>
</evidence>
<feature type="transmembrane region" description="Helical" evidence="1">
    <location>
        <begin position="21"/>
        <end position="39"/>
    </location>
</feature>
<sequence>MAVILVAARAFGVGTWSGKGNMIALPFIVFMISLSQIMGRDAVHPWIWVAGGAAIAAAGGSLIGRVVR</sequence>
<dbReference type="Proteomes" id="UP000531581">
    <property type="component" value="Unassembled WGS sequence"/>
</dbReference>
<dbReference type="EMBL" id="JABYQV010000002">
    <property type="protein sequence ID" value="NVP30160.1"/>
    <property type="molecule type" value="Genomic_DNA"/>
</dbReference>
<accession>A0A7Y7QT41</accession>
<dbReference type="RefSeq" id="WP_061780563.1">
    <property type="nucleotide sequence ID" value="NZ_JABEOV010000012.1"/>
</dbReference>
<dbReference type="AlphaFoldDB" id="A0A7Y7QT41"/>
<name>A0A7Y7QT41_9SPHN</name>
<evidence type="ECO:0000313" key="2">
    <source>
        <dbReference type="EMBL" id="NNG53491.1"/>
    </source>
</evidence>
<dbReference type="EMBL" id="JABEOV010000012">
    <property type="protein sequence ID" value="NNG53491.1"/>
    <property type="molecule type" value="Genomic_DNA"/>
</dbReference>
<gene>
    <name evidence="2" type="ORF">HKX05_09015</name>
    <name evidence="3" type="ORF">HLV41_03810</name>
</gene>
<evidence type="ECO:0000256" key="1">
    <source>
        <dbReference type="SAM" id="Phobius"/>
    </source>
</evidence>
<keyword evidence="1" id="KW-1133">Transmembrane helix</keyword>
<keyword evidence="1" id="KW-0472">Membrane</keyword>
<keyword evidence="1" id="KW-0812">Transmembrane</keyword>
<dbReference type="Proteomes" id="UP000557656">
    <property type="component" value="Unassembled WGS sequence"/>
</dbReference>
<keyword evidence="5" id="KW-1185">Reference proteome</keyword>
<evidence type="ECO:0000313" key="4">
    <source>
        <dbReference type="Proteomes" id="UP000531581"/>
    </source>
</evidence>
<organism evidence="3 4">
    <name type="scientific">Sphingomonas sanguinis</name>
    <dbReference type="NCBI Taxonomy" id="33051"/>
    <lineage>
        <taxon>Bacteria</taxon>
        <taxon>Pseudomonadati</taxon>
        <taxon>Pseudomonadota</taxon>
        <taxon>Alphaproteobacteria</taxon>
        <taxon>Sphingomonadales</taxon>
        <taxon>Sphingomonadaceae</taxon>
        <taxon>Sphingomonas</taxon>
    </lineage>
</organism>
<reference evidence="4 5" key="1">
    <citation type="submission" date="2020-05" db="EMBL/GenBank/DDBJ databases">
        <title>Draft Genome Sequences of Sphingomonas sp. Isolated from the International Space Station.</title>
        <authorList>
            <person name="Bijlani S."/>
            <person name="Singh N.K."/>
            <person name="Mason C.E."/>
            <person name="Wang C.C."/>
            <person name="Venkateswaran K."/>
        </authorList>
    </citation>
    <scope>NUCLEOTIDE SEQUENCE [LARGE SCALE GENOMIC DNA]</scope>
    <source>
        <strain evidence="2 5">IIF7SW-B5</strain>
        <strain evidence="3">ISS-IIF7SWP</strain>
    </source>
</reference>
<feature type="transmembrane region" description="Helical" evidence="1">
    <location>
        <begin position="45"/>
        <end position="67"/>
    </location>
</feature>
<protein>
    <submittedName>
        <fullName evidence="3">Uncharacterized protein</fullName>
    </submittedName>
</protein>